<protein>
    <recommendedName>
        <fullName evidence="2">DUF6894 domain-containing protein</fullName>
    </recommendedName>
</protein>
<name>A0A937CR75_9HYPH</name>
<evidence type="ECO:0000256" key="1">
    <source>
        <dbReference type="SAM" id="MobiDB-lite"/>
    </source>
</evidence>
<dbReference type="EMBL" id="JAEQNC010000010">
    <property type="protein sequence ID" value="MBL0374047.1"/>
    <property type="molecule type" value="Genomic_DNA"/>
</dbReference>
<gene>
    <name evidence="3" type="ORF">JJB09_18660</name>
</gene>
<evidence type="ECO:0000313" key="4">
    <source>
        <dbReference type="Proteomes" id="UP000633219"/>
    </source>
</evidence>
<dbReference type="InterPro" id="IPR054189">
    <property type="entry name" value="DUF6894"/>
</dbReference>
<dbReference type="AlphaFoldDB" id="A0A937CR75"/>
<feature type="compositionally biased region" description="Polar residues" evidence="1">
    <location>
        <begin position="67"/>
        <end position="76"/>
    </location>
</feature>
<dbReference type="Pfam" id="PF21834">
    <property type="entry name" value="DUF6894"/>
    <property type="match status" value="1"/>
</dbReference>
<sequence>MPLYYFTLCMHDHSVSEPFAHELPDLEAALALASEAAAKLNTGLEDTTSPTAVIEVHDSSGVLLDSVSPSGTSRRPNTGLDVHNRPIL</sequence>
<feature type="region of interest" description="Disordered" evidence="1">
    <location>
        <begin position="65"/>
        <end position="88"/>
    </location>
</feature>
<organism evidence="3 4">
    <name type="scientific">Rhizobium setariae</name>
    <dbReference type="NCBI Taxonomy" id="2801340"/>
    <lineage>
        <taxon>Bacteria</taxon>
        <taxon>Pseudomonadati</taxon>
        <taxon>Pseudomonadota</taxon>
        <taxon>Alphaproteobacteria</taxon>
        <taxon>Hyphomicrobiales</taxon>
        <taxon>Rhizobiaceae</taxon>
        <taxon>Rhizobium/Agrobacterium group</taxon>
        <taxon>Rhizobium</taxon>
    </lineage>
</organism>
<reference evidence="3" key="1">
    <citation type="submission" date="2021-01" db="EMBL/GenBank/DDBJ databases">
        <title>Rhizobium sp. strain KVB221 16S ribosomal RNA gene Genome sequencing and assembly.</title>
        <authorList>
            <person name="Kang M."/>
        </authorList>
    </citation>
    <scope>NUCLEOTIDE SEQUENCE</scope>
    <source>
        <strain evidence="3">KVB221</strain>
    </source>
</reference>
<dbReference type="RefSeq" id="WP_201661609.1">
    <property type="nucleotide sequence ID" value="NZ_JAEQNC010000010.1"/>
</dbReference>
<comment type="caution">
    <text evidence="3">The sequence shown here is derived from an EMBL/GenBank/DDBJ whole genome shotgun (WGS) entry which is preliminary data.</text>
</comment>
<feature type="domain" description="DUF6894" evidence="2">
    <location>
        <begin position="3"/>
        <end position="67"/>
    </location>
</feature>
<proteinExistence type="predicted"/>
<evidence type="ECO:0000313" key="3">
    <source>
        <dbReference type="EMBL" id="MBL0374047.1"/>
    </source>
</evidence>
<evidence type="ECO:0000259" key="2">
    <source>
        <dbReference type="Pfam" id="PF21834"/>
    </source>
</evidence>
<keyword evidence="4" id="KW-1185">Reference proteome</keyword>
<dbReference type="Proteomes" id="UP000633219">
    <property type="component" value="Unassembled WGS sequence"/>
</dbReference>
<accession>A0A937CR75</accession>